<dbReference type="NCBIfam" id="TIGR00520">
    <property type="entry name" value="asnASE_II"/>
    <property type="match status" value="1"/>
</dbReference>
<dbReference type="PROSITE" id="PS00917">
    <property type="entry name" value="ASN_GLN_ASE_2"/>
    <property type="match status" value="1"/>
</dbReference>
<dbReference type="Gene3D" id="3.40.50.40">
    <property type="match status" value="1"/>
</dbReference>
<reference evidence="9 10" key="1">
    <citation type="submission" date="2024-01" db="EMBL/GenBank/DDBJ databases">
        <title>Unpublished Manusciprt.</title>
        <authorList>
            <person name="Duman M."/>
            <person name="Valdes E.G."/>
            <person name="Ajmi N."/>
            <person name="Altun S."/>
            <person name="Saticioglu I.B."/>
        </authorList>
    </citation>
    <scope>NUCLEOTIDE SEQUENCE [LARGE SCALE GENOMIC DNA]</scope>
    <source>
        <strain evidence="9 10">148P</strain>
    </source>
</reference>
<keyword evidence="10" id="KW-1185">Reference proteome</keyword>
<dbReference type="InterPro" id="IPR020827">
    <property type="entry name" value="Asparaginase/glutaminase_AS1"/>
</dbReference>
<evidence type="ECO:0000259" key="8">
    <source>
        <dbReference type="Pfam" id="PF17763"/>
    </source>
</evidence>
<organism evidence="9 10">
    <name type="scientific">Pseudomonas ulcerans</name>
    <dbReference type="NCBI Taxonomy" id="3115852"/>
    <lineage>
        <taxon>Bacteria</taxon>
        <taxon>Pseudomonadati</taxon>
        <taxon>Pseudomonadota</taxon>
        <taxon>Gammaproteobacteria</taxon>
        <taxon>Pseudomonadales</taxon>
        <taxon>Pseudomonadaceae</taxon>
        <taxon>Pseudomonas</taxon>
    </lineage>
</organism>
<feature type="chain" id="PRO_5047181133" evidence="6">
    <location>
        <begin position="26"/>
        <end position="354"/>
    </location>
</feature>
<proteinExistence type="inferred from homology"/>
<dbReference type="InterPro" id="IPR006034">
    <property type="entry name" value="Asparaginase/glutaminase-like"/>
</dbReference>
<keyword evidence="2 9" id="KW-0378">Hydrolase</keyword>
<evidence type="ECO:0000256" key="1">
    <source>
        <dbReference type="ARBA" id="ARBA00010518"/>
    </source>
</evidence>
<protein>
    <submittedName>
        <fullName evidence="9">Type II asparaginase</fullName>
        <ecNumber evidence="9">3.5.1.1</ecNumber>
    </submittedName>
</protein>
<dbReference type="RefSeq" id="WP_330076289.1">
    <property type="nucleotide sequence ID" value="NZ_JAZDQJ010000026.1"/>
</dbReference>
<evidence type="ECO:0000256" key="5">
    <source>
        <dbReference type="RuleBase" id="RU004456"/>
    </source>
</evidence>
<evidence type="ECO:0000256" key="4">
    <source>
        <dbReference type="PROSITE-ProRule" id="PRU10100"/>
    </source>
</evidence>
<evidence type="ECO:0000313" key="10">
    <source>
        <dbReference type="Proteomes" id="UP001335100"/>
    </source>
</evidence>
<evidence type="ECO:0000256" key="6">
    <source>
        <dbReference type="SAM" id="SignalP"/>
    </source>
</evidence>
<feature type="active site" evidence="3">
    <location>
        <position position="42"/>
    </location>
</feature>
<dbReference type="Pfam" id="PF17763">
    <property type="entry name" value="Asparaginase_C"/>
    <property type="match status" value="1"/>
</dbReference>
<dbReference type="GO" id="GO:0004067">
    <property type="term" value="F:asparaginase activity"/>
    <property type="evidence" value="ECO:0007669"/>
    <property type="project" value="UniProtKB-EC"/>
</dbReference>
<dbReference type="Proteomes" id="UP001335100">
    <property type="component" value="Unassembled WGS sequence"/>
</dbReference>
<dbReference type="PRINTS" id="PR00139">
    <property type="entry name" value="ASNGLNASE"/>
</dbReference>
<dbReference type="Gene3D" id="3.40.50.1170">
    <property type="entry name" value="L-asparaginase, N-terminal domain"/>
    <property type="match status" value="1"/>
</dbReference>
<evidence type="ECO:0000256" key="3">
    <source>
        <dbReference type="PROSITE-ProRule" id="PRU10099"/>
    </source>
</evidence>
<dbReference type="Pfam" id="PF00710">
    <property type="entry name" value="Asparaginase"/>
    <property type="match status" value="1"/>
</dbReference>
<dbReference type="InterPro" id="IPR040919">
    <property type="entry name" value="Asparaginase_C"/>
</dbReference>
<dbReference type="InterPro" id="IPR004550">
    <property type="entry name" value="AsnASE_II"/>
</dbReference>
<comment type="caution">
    <text evidence="9">The sequence shown here is derived from an EMBL/GenBank/DDBJ whole genome shotgun (WGS) entry which is preliminary data.</text>
</comment>
<dbReference type="SUPFAM" id="SSF53774">
    <property type="entry name" value="Glutaminase/Asparaginase"/>
    <property type="match status" value="1"/>
</dbReference>
<evidence type="ECO:0000256" key="2">
    <source>
        <dbReference type="ARBA" id="ARBA00022801"/>
    </source>
</evidence>
<dbReference type="InterPro" id="IPR027473">
    <property type="entry name" value="L-asparaginase_C"/>
</dbReference>
<dbReference type="InterPro" id="IPR027475">
    <property type="entry name" value="Asparaginase/glutaminase_AS2"/>
</dbReference>
<keyword evidence="6" id="KW-0732">Signal</keyword>
<dbReference type="PANTHER" id="PTHR11707">
    <property type="entry name" value="L-ASPARAGINASE"/>
    <property type="match status" value="1"/>
</dbReference>
<gene>
    <name evidence="9" type="ORF">V0R50_20125</name>
</gene>
<dbReference type="InterPro" id="IPR027474">
    <property type="entry name" value="L-asparaginase_N"/>
</dbReference>
<feature type="domain" description="L-asparaginase N-terminal" evidence="7">
    <location>
        <begin position="34"/>
        <end position="222"/>
    </location>
</feature>
<dbReference type="SMART" id="SM00870">
    <property type="entry name" value="Asparaginase"/>
    <property type="match status" value="1"/>
</dbReference>
<evidence type="ECO:0000313" key="9">
    <source>
        <dbReference type="EMBL" id="MEE1935546.1"/>
    </source>
</evidence>
<dbReference type="PIRSF" id="PIRSF500176">
    <property type="entry name" value="L_ASNase"/>
    <property type="match status" value="1"/>
</dbReference>
<accession>A0ABU7HVK8</accession>
<dbReference type="PROSITE" id="PS51732">
    <property type="entry name" value="ASN_GLN_ASE_3"/>
    <property type="match status" value="1"/>
</dbReference>
<evidence type="ECO:0000259" key="7">
    <source>
        <dbReference type="Pfam" id="PF00710"/>
    </source>
</evidence>
<feature type="domain" description="Asparaginase/glutaminase C-terminal" evidence="8">
    <location>
        <begin position="246"/>
        <end position="351"/>
    </location>
</feature>
<feature type="signal peptide" evidence="6">
    <location>
        <begin position="1"/>
        <end position="25"/>
    </location>
</feature>
<dbReference type="SFLD" id="SFLDS00057">
    <property type="entry name" value="Glutaminase/Asparaginase"/>
    <property type="match status" value="1"/>
</dbReference>
<name>A0ABU7HVK8_9PSED</name>
<dbReference type="PIRSF" id="PIRSF001220">
    <property type="entry name" value="L-ASNase_gatD"/>
    <property type="match status" value="1"/>
</dbReference>
<dbReference type="PROSITE" id="PS00144">
    <property type="entry name" value="ASN_GLN_ASE_1"/>
    <property type="match status" value="1"/>
</dbReference>
<dbReference type="InterPro" id="IPR037152">
    <property type="entry name" value="L-asparaginase_N_sf"/>
</dbReference>
<dbReference type="EC" id="3.5.1.1" evidence="9"/>
<dbReference type="EMBL" id="JAZDQJ010000026">
    <property type="protein sequence ID" value="MEE1935546.1"/>
    <property type="molecule type" value="Genomic_DNA"/>
</dbReference>
<dbReference type="InterPro" id="IPR036152">
    <property type="entry name" value="Asp/glu_Ase-like_sf"/>
</dbReference>
<comment type="similarity">
    <text evidence="1 5">Belongs to the asparaginase 1 family.</text>
</comment>
<sequence length="354" mass="36855">MKVFNAGIAVALIALSSITTGLAQAGQETARPTVAVLATGGTIAGTAAQDTQTTGYKPGVLTASALIASVPALDKVARVQAEQVANVGSDNMDNQVLLKLAKRINEVLRQDDVSGVVVTHGTDTLEETAYFLNLVVKSDKPVVVTGAMRPATAIGADGPSNLLQAVTVAASPEARGRGVLVVLNDRIGAARTITKTNANALDTFKSSSGGYLGSLVNQRPVFESTVGKRHTTQTPFDISKLDSLPKVDIVYGYQNDNGYMYDAAVAHQAKGIVIAGVGAGSESNFVLPAVRKAIEQGVVVVRSSRTGSGYVPADEAYPGLLGDDLNPQKARILLMLALTVTQDQAAIQDMFDTY</sequence>
<feature type="active site" evidence="4">
    <location>
        <position position="122"/>
    </location>
</feature>
<dbReference type="CDD" id="cd08964">
    <property type="entry name" value="L-asparaginase_II"/>
    <property type="match status" value="1"/>
</dbReference>
<dbReference type="PANTHER" id="PTHR11707:SF28">
    <property type="entry name" value="60 KDA LYSOPHOSPHOLIPASE"/>
    <property type="match status" value="1"/>
</dbReference>